<proteinExistence type="predicted"/>
<reference evidence="2" key="1">
    <citation type="submission" date="2018-01" db="EMBL/GenBank/DDBJ databases">
        <title>An insight into the sialome of Amazonian anophelines.</title>
        <authorList>
            <person name="Ribeiro J.M."/>
            <person name="Scarpassa V."/>
            <person name="Calvo E."/>
        </authorList>
    </citation>
    <scope>NUCLEOTIDE SEQUENCE</scope>
    <source>
        <tissue evidence="2">Salivary glands</tissue>
    </source>
</reference>
<sequence length="68" mass="7606">MLLCCALVVVYVVCVCIKCRVSYCTDRTAGSRRSDWRPTVNACGGRRLTNAKLVLYRSLAKHDVTARL</sequence>
<dbReference type="AlphaFoldDB" id="A0A2M3ZV72"/>
<evidence type="ECO:0000313" key="2">
    <source>
        <dbReference type="EMBL" id="MBW32392.1"/>
    </source>
</evidence>
<feature type="chain" id="PRO_5014992682" evidence="1">
    <location>
        <begin position="25"/>
        <end position="68"/>
    </location>
</feature>
<organism evidence="2">
    <name type="scientific">Anopheles braziliensis</name>
    <dbReference type="NCBI Taxonomy" id="58242"/>
    <lineage>
        <taxon>Eukaryota</taxon>
        <taxon>Metazoa</taxon>
        <taxon>Ecdysozoa</taxon>
        <taxon>Arthropoda</taxon>
        <taxon>Hexapoda</taxon>
        <taxon>Insecta</taxon>
        <taxon>Pterygota</taxon>
        <taxon>Neoptera</taxon>
        <taxon>Endopterygota</taxon>
        <taxon>Diptera</taxon>
        <taxon>Nematocera</taxon>
        <taxon>Culicoidea</taxon>
        <taxon>Culicidae</taxon>
        <taxon>Anophelinae</taxon>
        <taxon>Anopheles</taxon>
    </lineage>
</organism>
<name>A0A2M3ZV72_9DIPT</name>
<keyword evidence="1" id="KW-0732">Signal</keyword>
<protein>
    <submittedName>
        <fullName evidence="2">Putative secreted peptide</fullName>
    </submittedName>
</protein>
<dbReference type="EMBL" id="GGFM01011641">
    <property type="protein sequence ID" value="MBW32392.1"/>
    <property type="molecule type" value="Transcribed_RNA"/>
</dbReference>
<feature type="signal peptide" evidence="1">
    <location>
        <begin position="1"/>
        <end position="24"/>
    </location>
</feature>
<accession>A0A2M3ZV72</accession>
<evidence type="ECO:0000256" key="1">
    <source>
        <dbReference type="SAM" id="SignalP"/>
    </source>
</evidence>